<name>A0A928GJV2_XYLRU</name>
<dbReference type="Proteomes" id="UP000763088">
    <property type="component" value="Unassembled WGS sequence"/>
</dbReference>
<proteinExistence type="predicted"/>
<protein>
    <submittedName>
        <fullName evidence="1">Uncharacterized protein</fullName>
    </submittedName>
</protein>
<accession>A0A928GJV2</accession>
<organism evidence="1 2">
    <name type="scientific">Xylanibacter ruminicola</name>
    <name type="common">Prevotella ruminicola</name>
    <dbReference type="NCBI Taxonomy" id="839"/>
    <lineage>
        <taxon>Bacteria</taxon>
        <taxon>Pseudomonadati</taxon>
        <taxon>Bacteroidota</taxon>
        <taxon>Bacteroidia</taxon>
        <taxon>Bacteroidales</taxon>
        <taxon>Prevotellaceae</taxon>
        <taxon>Xylanibacter</taxon>
    </lineage>
</organism>
<dbReference type="EMBL" id="SUYD01000022">
    <property type="protein sequence ID" value="MBE6267365.1"/>
    <property type="molecule type" value="Genomic_DNA"/>
</dbReference>
<evidence type="ECO:0000313" key="2">
    <source>
        <dbReference type="Proteomes" id="UP000763088"/>
    </source>
</evidence>
<dbReference type="AlphaFoldDB" id="A0A928GJV2"/>
<sequence>MKSIAENCILQVAEVPIIVANNATKTIGTQNAELKSAILAIFGRFSGISDDSDRSFTLTSDSLAYIPENEEGVKTFTINLAEAVKPQSEGLFWAFAPGAKEEAKYTWELNSENGYKSINVWKGNYGPSSGLSYIWDLYFTPIELDLTKYTKFLKEVKEAEAPYDVNISTENSTDIEPLITQSGKDPVEVHLSIQGKATIQGINIGERGSLQLNGYKYKYYENENDYLPILTVKGTNTVYNKDFAGICINATATIKGDGTITSTGDDHGLVVNNSWSEEKYDESGWSTKGHASELTIAGDVTIIAKGLNGPAVFIGKPNAWSYPPGTIDPVDCAINFEGGTLEAIGKGLAPGIVVDGKMTIGTGITSLKATAGETSEFIIVDGPNTQEAALDILVADKTKFTDKTEGKVRTITPKK</sequence>
<reference evidence="1" key="1">
    <citation type="submission" date="2019-04" db="EMBL/GenBank/DDBJ databases">
        <title>Evolution of Biomass-Degrading Anaerobic Consortia Revealed by Metagenomics.</title>
        <authorList>
            <person name="Peng X."/>
        </authorList>
    </citation>
    <scope>NUCLEOTIDE SEQUENCE</scope>
    <source>
        <strain evidence="1">SIG141</strain>
    </source>
</reference>
<evidence type="ECO:0000313" key="1">
    <source>
        <dbReference type="EMBL" id="MBE6267365.1"/>
    </source>
</evidence>
<comment type="caution">
    <text evidence="1">The sequence shown here is derived from an EMBL/GenBank/DDBJ whole genome shotgun (WGS) entry which is preliminary data.</text>
</comment>
<gene>
    <name evidence="1" type="ORF">E7102_13025</name>
</gene>